<comment type="caution">
    <text evidence="2">The sequence shown here is derived from an EMBL/GenBank/DDBJ whole genome shotgun (WGS) entry which is preliminary data.</text>
</comment>
<name>A0A4C1XXW9_EUMVA</name>
<accession>A0A4C1XXW9</accession>
<keyword evidence="3" id="KW-1185">Reference proteome</keyword>
<organism evidence="2 3">
    <name type="scientific">Eumeta variegata</name>
    <name type="common">Bagworm moth</name>
    <name type="synonym">Eumeta japonica</name>
    <dbReference type="NCBI Taxonomy" id="151549"/>
    <lineage>
        <taxon>Eukaryota</taxon>
        <taxon>Metazoa</taxon>
        <taxon>Ecdysozoa</taxon>
        <taxon>Arthropoda</taxon>
        <taxon>Hexapoda</taxon>
        <taxon>Insecta</taxon>
        <taxon>Pterygota</taxon>
        <taxon>Neoptera</taxon>
        <taxon>Endopterygota</taxon>
        <taxon>Lepidoptera</taxon>
        <taxon>Glossata</taxon>
        <taxon>Ditrysia</taxon>
        <taxon>Tineoidea</taxon>
        <taxon>Psychidae</taxon>
        <taxon>Oiketicinae</taxon>
        <taxon>Eumeta</taxon>
    </lineage>
</organism>
<dbReference type="Proteomes" id="UP000299102">
    <property type="component" value="Unassembled WGS sequence"/>
</dbReference>
<protein>
    <submittedName>
        <fullName evidence="2">Uncharacterized protein</fullName>
    </submittedName>
</protein>
<feature type="region of interest" description="Disordered" evidence="1">
    <location>
        <begin position="34"/>
        <end position="88"/>
    </location>
</feature>
<dbReference type="EMBL" id="BGZK01000999">
    <property type="protein sequence ID" value="GBP68040.1"/>
    <property type="molecule type" value="Genomic_DNA"/>
</dbReference>
<reference evidence="2 3" key="1">
    <citation type="journal article" date="2019" name="Commun. Biol.">
        <title>The bagworm genome reveals a unique fibroin gene that provides high tensile strength.</title>
        <authorList>
            <person name="Kono N."/>
            <person name="Nakamura H."/>
            <person name="Ohtoshi R."/>
            <person name="Tomita M."/>
            <person name="Numata K."/>
            <person name="Arakawa K."/>
        </authorList>
    </citation>
    <scope>NUCLEOTIDE SEQUENCE [LARGE SCALE GENOMIC DNA]</scope>
</reference>
<sequence>MPANGTRSKQFIVAVVAVRHIQRIFVNGYHASRRCRKLSGGGTPRGRDVKKDSREHASYKTAGRRPRPAGRSQTLQFSAGPKPDTGEL</sequence>
<evidence type="ECO:0000313" key="2">
    <source>
        <dbReference type="EMBL" id="GBP68040.1"/>
    </source>
</evidence>
<proteinExistence type="predicted"/>
<evidence type="ECO:0000313" key="3">
    <source>
        <dbReference type="Proteomes" id="UP000299102"/>
    </source>
</evidence>
<gene>
    <name evidence="2" type="ORF">EVAR_104000_1</name>
</gene>
<evidence type="ECO:0000256" key="1">
    <source>
        <dbReference type="SAM" id="MobiDB-lite"/>
    </source>
</evidence>
<dbReference type="AlphaFoldDB" id="A0A4C1XXW9"/>
<feature type="compositionally biased region" description="Basic and acidic residues" evidence="1">
    <location>
        <begin position="45"/>
        <end position="58"/>
    </location>
</feature>